<dbReference type="AlphaFoldDB" id="A0A4Y1X058"/>
<dbReference type="GO" id="GO:0016740">
    <property type="term" value="F:transferase activity"/>
    <property type="evidence" value="ECO:0007669"/>
    <property type="project" value="UniProtKB-UniRule"/>
</dbReference>
<feature type="binding site" evidence="11">
    <location>
        <position position="286"/>
    </location>
    <ligand>
        <name>Mg(2+)</name>
        <dbReference type="ChEBI" id="CHEBI:18420"/>
    </ligand>
</feature>
<protein>
    <recommendedName>
        <fullName evidence="2 10">FAD:protein FMN transferase</fullName>
        <ecNumber evidence="1 10">2.7.1.180</ecNumber>
    </recommendedName>
    <alternativeName>
        <fullName evidence="8 10">Flavin transferase</fullName>
    </alternativeName>
</protein>
<evidence type="ECO:0000256" key="11">
    <source>
        <dbReference type="PIRSR" id="PIRSR006268-2"/>
    </source>
</evidence>
<evidence type="ECO:0000256" key="5">
    <source>
        <dbReference type="ARBA" id="ARBA00022723"/>
    </source>
</evidence>
<organism evidence="13 14">
    <name type="scientific">Alistipes dispar</name>
    <dbReference type="NCBI Taxonomy" id="2585119"/>
    <lineage>
        <taxon>Bacteria</taxon>
        <taxon>Pseudomonadati</taxon>
        <taxon>Bacteroidota</taxon>
        <taxon>Bacteroidia</taxon>
        <taxon>Bacteroidales</taxon>
        <taxon>Rikenellaceae</taxon>
        <taxon>Alistipes</taxon>
    </lineage>
</organism>
<evidence type="ECO:0000256" key="10">
    <source>
        <dbReference type="PIRNR" id="PIRNR006268"/>
    </source>
</evidence>
<dbReference type="PANTHER" id="PTHR30040:SF2">
    <property type="entry name" value="FAD:PROTEIN FMN TRANSFERASE"/>
    <property type="match status" value="1"/>
</dbReference>
<feature type="chain" id="PRO_5021511237" description="FAD:protein FMN transferase" evidence="12">
    <location>
        <begin position="20"/>
        <end position="337"/>
    </location>
</feature>
<evidence type="ECO:0000256" key="1">
    <source>
        <dbReference type="ARBA" id="ARBA00011955"/>
    </source>
</evidence>
<keyword evidence="12" id="KW-0472">Membrane</keyword>
<dbReference type="GO" id="GO:0046872">
    <property type="term" value="F:metal ion binding"/>
    <property type="evidence" value="ECO:0007669"/>
    <property type="project" value="UniProtKB-UniRule"/>
</dbReference>
<dbReference type="Proteomes" id="UP000319374">
    <property type="component" value="Chromosome"/>
</dbReference>
<keyword evidence="4 10" id="KW-0808">Transferase</keyword>
<evidence type="ECO:0000313" key="13">
    <source>
        <dbReference type="EMBL" id="BBL06683.1"/>
    </source>
</evidence>
<dbReference type="OrthoDB" id="9778595at2"/>
<gene>
    <name evidence="13" type="ORF">A5CPEGH6_13210</name>
</gene>
<dbReference type="EC" id="2.7.1.180" evidence="1 10"/>
<dbReference type="SUPFAM" id="SSF143631">
    <property type="entry name" value="ApbE-like"/>
    <property type="match status" value="1"/>
</dbReference>
<comment type="catalytic activity">
    <reaction evidence="9 10 12">
        <text>L-threonyl-[protein] + FAD = FMN-L-threonyl-[protein] + AMP + H(+)</text>
        <dbReference type="Rhea" id="RHEA:36847"/>
        <dbReference type="Rhea" id="RHEA-COMP:11060"/>
        <dbReference type="Rhea" id="RHEA-COMP:11061"/>
        <dbReference type="ChEBI" id="CHEBI:15378"/>
        <dbReference type="ChEBI" id="CHEBI:30013"/>
        <dbReference type="ChEBI" id="CHEBI:57692"/>
        <dbReference type="ChEBI" id="CHEBI:74257"/>
        <dbReference type="ChEBI" id="CHEBI:456215"/>
        <dbReference type="EC" id="2.7.1.180"/>
    </reaction>
</comment>
<evidence type="ECO:0000256" key="4">
    <source>
        <dbReference type="ARBA" id="ARBA00022679"/>
    </source>
</evidence>
<dbReference type="GeneID" id="98673297"/>
<feature type="binding site" evidence="11">
    <location>
        <position position="167"/>
    </location>
    <ligand>
        <name>Mg(2+)</name>
        <dbReference type="ChEBI" id="CHEBI:18420"/>
    </ligand>
</feature>
<reference evidence="14" key="1">
    <citation type="submission" date="2019-06" db="EMBL/GenBank/DDBJ databases">
        <title>Alistipes onderdonkii subsp. vulgaris subsp. nov., Alistipes dispar sp. nov. and Alistipes communis sp. nov., isolated from human faeces, and creation of Alistipes onderdonkii subsp. onderdonkii subsp. nov.</title>
        <authorList>
            <person name="Sakamoto M."/>
            <person name="Ikeyama N."/>
            <person name="Ogata Y."/>
            <person name="Suda W."/>
            <person name="Iino T."/>
            <person name="Hattori M."/>
            <person name="Ohkuma M."/>
        </authorList>
    </citation>
    <scope>NUCLEOTIDE SEQUENCE [LARGE SCALE GENOMIC DNA]</scope>
    <source>
        <strain evidence="14">5CPEGH6</strain>
    </source>
</reference>
<evidence type="ECO:0000256" key="8">
    <source>
        <dbReference type="ARBA" id="ARBA00031306"/>
    </source>
</evidence>
<dbReference type="InterPro" id="IPR003374">
    <property type="entry name" value="ApbE-like_sf"/>
</dbReference>
<keyword evidence="3 10" id="KW-0285">Flavoprotein</keyword>
<dbReference type="InterPro" id="IPR024932">
    <property type="entry name" value="ApbE"/>
</dbReference>
<dbReference type="PANTHER" id="PTHR30040">
    <property type="entry name" value="THIAMINE BIOSYNTHESIS LIPOPROTEIN APBE"/>
    <property type="match status" value="1"/>
</dbReference>
<evidence type="ECO:0000256" key="2">
    <source>
        <dbReference type="ARBA" id="ARBA00016337"/>
    </source>
</evidence>
<comment type="subcellular location">
    <subcellularLocation>
        <location evidence="12">Cell inner membrane</location>
        <topology evidence="12">Lipid-anchor</topology>
        <orientation evidence="12">Periplasmic side</orientation>
    </subcellularLocation>
</comment>
<keyword evidence="14" id="KW-1185">Reference proteome</keyword>
<name>A0A4Y1X058_9BACT</name>
<dbReference type="EMBL" id="AP019736">
    <property type="protein sequence ID" value="BBL06683.1"/>
    <property type="molecule type" value="Genomic_DNA"/>
</dbReference>
<feature type="signal peptide" evidence="12">
    <location>
        <begin position="1"/>
        <end position="19"/>
    </location>
</feature>
<keyword evidence="12" id="KW-0732">Signal</keyword>
<dbReference type="RefSeq" id="WP_141428477.1">
    <property type="nucleotide sequence ID" value="NZ_AP019736.1"/>
</dbReference>
<keyword evidence="5 10" id="KW-0479">Metal-binding</keyword>
<sequence>MLKKNLCGLFAALFAAGFAGCGGGPRTYTVVDGTMLGTTLHVVADVEGVSSQELYAAVMELDREAKASMSIFDPASLLSRLNRNETDSVDRHIAFNLRLADSIGALSGGRYDVTVKPLVEAWGFAGKAAQAHPNVDSILDFVGREKVRIERGRLVKSDPRVQLDFNSVAKGYTVDLLAELVERFGAENYIVDIGGEIRCRGVNRTGEAWRIGVETPFDGNMSDGEYLQKRIRLREGGLATSGNYRRFYLDADGRKVAHTIDPRTGRSALSRLLSVTVVAPTCAEADALGTMFLAMGADDALAAAERMPEAKVYFILAGSGDTYEEYVSPAMEQLIMK</sequence>
<keyword evidence="7 10" id="KW-0460">Magnesium</keyword>
<dbReference type="GO" id="GO:0005886">
    <property type="term" value="C:plasma membrane"/>
    <property type="evidence" value="ECO:0007669"/>
    <property type="project" value="UniProtKB-SubCell"/>
</dbReference>
<comment type="cofactor">
    <cofactor evidence="11">
        <name>Mg(2+)</name>
        <dbReference type="ChEBI" id="CHEBI:18420"/>
    </cofactor>
    <cofactor evidence="11">
        <name>Mn(2+)</name>
        <dbReference type="ChEBI" id="CHEBI:29035"/>
    </cofactor>
    <text evidence="11">Magnesium. Can also use manganese.</text>
</comment>
<evidence type="ECO:0000256" key="3">
    <source>
        <dbReference type="ARBA" id="ARBA00022630"/>
    </source>
</evidence>
<dbReference type="Gene3D" id="3.10.520.10">
    <property type="entry name" value="ApbE-like domains"/>
    <property type="match status" value="1"/>
</dbReference>
<evidence type="ECO:0000256" key="12">
    <source>
        <dbReference type="RuleBase" id="RU363002"/>
    </source>
</evidence>
<dbReference type="Pfam" id="PF02424">
    <property type="entry name" value="ApbE"/>
    <property type="match status" value="1"/>
</dbReference>
<dbReference type="PROSITE" id="PS51257">
    <property type="entry name" value="PROKAR_LIPOPROTEIN"/>
    <property type="match status" value="1"/>
</dbReference>
<keyword evidence="6 10" id="KW-0274">FAD</keyword>
<keyword evidence="12" id="KW-0449">Lipoprotein</keyword>
<comment type="function">
    <text evidence="12">Flavin transferase that catalyzes the transfer of the FMN moiety of FAD and its covalent binding to the hydroxyl group of a threonine residue in a target flavoprotein.</text>
</comment>
<feature type="binding site" evidence="11">
    <location>
        <position position="290"/>
    </location>
    <ligand>
        <name>Mg(2+)</name>
        <dbReference type="ChEBI" id="CHEBI:18420"/>
    </ligand>
</feature>
<keyword evidence="12" id="KW-0997">Cell inner membrane</keyword>
<evidence type="ECO:0000256" key="7">
    <source>
        <dbReference type="ARBA" id="ARBA00022842"/>
    </source>
</evidence>
<evidence type="ECO:0000256" key="6">
    <source>
        <dbReference type="ARBA" id="ARBA00022827"/>
    </source>
</evidence>
<evidence type="ECO:0000256" key="9">
    <source>
        <dbReference type="ARBA" id="ARBA00048540"/>
    </source>
</evidence>
<accession>A0A4Y1X058</accession>
<keyword evidence="12" id="KW-1003">Cell membrane</keyword>
<dbReference type="PIRSF" id="PIRSF006268">
    <property type="entry name" value="ApbE"/>
    <property type="match status" value="1"/>
</dbReference>
<proteinExistence type="inferred from homology"/>
<evidence type="ECO:0000313" key="14">
    <source>
        <dbReference type="Proteomes" id="UP000319374"/>
    </source>
</evidence>
<comment type="similarity">
    <text evidence="10 12">Belongs to the ApbE family.</text>
</comment>
<dbReference type="KEGG" id="ada:A5CPEGH6_13210"/>